<evidence type="ECO:0000256" key="3">
    <source>
        <dbReference type="ARBA" id="ARBA00022723"/>
    </source>
</evidence>
<proteinExistence type="predicted"/>
<gene>
    <name evidence="8" type="ORF">Naga_100019g47</name>
</gene>
<dbReference type="PANTHER" id="PTHR12992:SF24">
    <property type="entry name" value="PEROXISOMAL COENZYME A DIPHOSPHATASE NUDT7"/>
    <property type="match status" value="1"/>
</dbReference>
<evidence type="ECO:0000256" key="5">
    <source>
        <dbReference type="ARBA" id="ARBA00022842"/>
    </source>
</evidence>
<sequence length="228" mass="24905">MDALIEAFVCASQKVGHAQSQQNVQCCPQASASSLTTPSSFGGSFVRNDAMAYNRSRATSPVTLCKAAVLIPLFENREDGKIHCLLTVRPSHMRAHAGEVCFPGGKLDDGEDVVSAALREAWEEVGLAPKVVRVLGTMTPTLSLHLYEVTPVVAVIPPDFVAQPNPEVMKEREKWTRMTTIVTNYLFPFVLLHLLVSITGGCRGIFLSAQPHHVPITWPTHMSRFALV</sequence>
<dbReference type="InterPro" id="IPR015797">
    <property type="entry name" value="NUDIX_hydrolase-like_dom_sf"/>
</dbReference>
<dbReference type="PROSITE" id="PS51462">
    <property type="entry name" value="NUDIX"/>
    <property type="match status" value="1"/>
</dbReference>
<dbReference type="InterPro" id="IPR045121">
    <property type="entry name" value="CoAse"/>
</dbReference>
<evidence type="ECO:0000256" key="1">
    <source>
        <dbReference type="ARBA" id="ARBA00001936"/>
    </source>
</evidence>
<reference evidence="8 9" key="1">
    <citation type="journal article" date="2014" name="Mol. Plant">
        <title>Chromosome Scale Genome Assembly and Transcriptome Profiling of Nannochloropsis gaditana in Nitrogen Depletion.</title>
        <authorList>
            <person name="Corteggiani Carpinelli E."/>
            <person name="Telatin A."/>
            <person name="Vitulo N."/>
            <person name="Forcato C."/>
            <person name="D'Angelo M."/>
            <person name="Schiavon R."/>
            <person name="Vezzi A."/>
            <person name="Giacometti G.M."/>
            <person name="Morosinotto T."/>
            <person name="Valle G."/>
        </authorList>
    </citation>
    <scope>NUCLEOTIDE SEQUENCE [LARGE SCALE GENOMIC DNA]</scope>
    <source>
        <strain evidence="8 9">B-31</strain>
    </source>
</reference>
<evidence type="ECO:0000256" key="2">
    <source>
        <dbReference type="ARBA" id="ARBA00001946"/>
    </source>
</evidence>
<dbReference type="CDD" id="cd03426">
    <property type="entry name" value="NUDIX_CoAse_Nudt7"/>
    <property type="match status" value="1"/>
</dbReference>
<keyword evidence="4 8" id="KW-0378">Hydrolase</keyword>
<keyword evidence="5" id="KW-0460">Magnesium</keyword>
<evidence type="ECO:0000259" key="7">
    <source>
        <dbReference type="PROSITE" id="PS51462"/>
    </source>
</evidence>
<dbReference type="EMBL" id="AZIL01002467">
    <property type="protein sequence ID" value="EWM21440.1"/>
    <property type="molecule type" value="Genomic_DNA"/>
</dbReference>
<dbReference type="EMBL" id="AZIL01002467">
    <property type="protein sequence ID" value="EWM21441.1"/>
    <property type="molecule type" value="Genomic_DNA"/>
</dbReference>
<dbReference type="InterPro" id="IPR000086">
    <property type="entry name" value="NUDIX_hydrolase_dom"/>
</dbReference>
<protein>
    <submittedName>
        <fullName evidence="8">Nudix hydrolase</fullName>
    </submittedName>
</protein>
<name>W7TLY4_9STRA</name>
<dbReference type="Pfam" id="PF00293">
    <property type="entry name" value="NUDIX"/>
    <property type="match status" value="1"/>
</dbReference>
<dbReference type="PROSITE" id="PS00893">
    <property type="entry name" value="NUDIX_BOX"/>
    <property type="match status" value="1"/>
</dbReference>
<evidence type="ECO:0000313" key="8">
    <source>
        <dbReference type="EMBL" id="EWM21441.1"/>
    </source>
</evidence>
<keyword evidence="9" id="KW-1185">Reference proteome</keyword>
<evidence type="ECO:0000256" key="4">
    <source>
        <dbReference type="ARBA" id="ARBA00022801"/>
    </source>
</evidence>
<dbReference type="SUPFAM" id="SSF55811">
    <property type="entry name" value="Nudix"/>
    <property type="match status" value="1"/>
</dbReference>
<dbReference type="GO" id="GO:0046872">
    <property type="term" value="F:metal ion binding"/>
    <property type="evidence" value="ECO:0007669"/>
    <property type="project" value="UniProtKB-KW"/>
</dbReference>
<comment type="cofactor">
    <cofactor evidence="1">
        <name>Mn(2+)</name>
        <dbReference type="ChEBI" id="CHEBI:29035"/>
    </cofactor>
</comment>
<evidence type="ECO:0000256" key="6">
    <source>
        <dbReference type="ARBA" id="ARBA00023211"/>
    </source>
</evidence>
<feature type="domain" description="Nudix hydrolase" evidence="7">
    <location>
        <begin position="64"/>
        <end position="199"/>
    </location>
</feature>
<dbReference type="GO" id="GO:0015938">
    <property type="term" value="P:coenzyme A catabolic process"/>
    <property type="evidence" value="ECO:0007669"/>
    <property type="project" value="TreeGrafter"/>
</dbReference>
<keyword evidence="3" id="KW-0479">Metal-binding</keyword>
<dbReference type="AlphaFoldDB" id="W7TLY4"/>
<dbReference type="InterPro" id="IPR020084">
    <property type="entry name" value="NUDIX_hydrolase_CS"/>
</dbReference>
<comment type="caution">
    <text evidence="8">The sequence shown here is derived from an EMBL/GenBank/DDBJ whole genome shotgun (WGS) entry which is preliminary data.</text>
</comment>
<accession>W7TLY4</accession>
<dbReference type="GO" id="GO:0010945">
    <property type="term" value="F:coenzyme A diphosphatase activity"/>
    <property type="evidence" value="ECO:0007669"/>
    <property type="project" value="InterPro"/>
</dbReference>
<dbReference type="PANTHER" id="PTHR12992">
    <property type="entry name" value="NUDIX HYDROLASE"/>
    <property type="match status" value="1"/>
</dbReference>
<comment type="cofactor">
    <cofactor evidence="2">
        <name>Mg(2+)</name>
        <dbReference type="ChEBI" id="CHEBI:18420"/>
    </cofactor>
</comment>
<keyword evidence="6" id="KW-0464">Manganese</keyword>
<evidence type="ECO:0000313" key="9">
    <source>
        <dbReference type="Proteomes" id="UP000019335"/>
    </source>
</evidence>
<dbReference type="Gene3D" id="3.90.79.10">
    <property type="entry name" value="Nucleoside Triphosphate Pyrophosphohydrolase"/>
    <property type="match status" value="1"/>
</dbReference>
<dbReference type="OrthoDB" id="77989at2759"/>
<dbReference type="Proteomes" id="UP000019335">
    <property type="component" value="Unassembled WGS sequence"/>
</dbReference>
<organism evidence="8 9">
    <name type="scientific">Nannochloropsis gaditana</name>
    <dbReference type="NCBI Taxonomy" id="72520"/>
    <lineage>
        <taxon>Eukaryota</taxon>
        <taxon>Sar</taxon>
        <taxon>Stramenopiles</taxon>
        <taxon>Ochrophyta</taxon>
        <taxon>Eustigmatophyceae</taxon>
        <taxon>Eustigmatales</taxon>
        <taxon>Monodopsidaceae</taxon>
        <taxon>Nannochloropsis</taxon>
    </lineage>
</organism>